<dbReference type="InterPro" id="IPR018683">
    <property type="entry name" value="DUF2169"/>
</dbReference>
<keyword evidence="4" id="KW-1185">Reference proteome</keyword>
<dbReference type="PANTHER" id="PTHR47485">
    <property type="entry name" value="THYLAKOID LUMENAL 17.4 KDA PROTEIN, CHLOROPLASTIC"/>
    <property type="match status" value="1"/>
</dbReference>
<name>A0ABV6Z0U4_UNCC1</name>
<evidence type="ECO:0000259" key="2">
    <source>
        <dbReference type="Pfam" id="PF09937"/>
    </source>
</evidence>
<dbReference type="PANTHER" id="PTHR47485:SF1">
    <property type="entry name" value="THYLAKOID LUMENAL 17.4 KDA PROTEIN, CHLOROPLASTIC"/>
    <property type="match status" value="1"/>
</dbReference>
<dbReference type="Pfam" id="PF09937">
    <property type="entry name" value="DUF2169"/>
    <property type="match status" value="1"/>
</dbReference>
<dbReference type="InterPro" id="IPR001646">
    <property type="entry name" value="5peptide_repeat"/>
</dbReference>
<dbReference type="Proteomes" id="UP001594351">
    <property type="component" value="Unassembled WGS sequence"/>
</dbReference>
<sequence>MEIYNQTPYQFSCIAGRMNFPGFSLTLIIKSTFDLVPGGQVTVAEEQPFPTGDELYEDDDEGNGSNHYESDYAYFKPHADLLLVGSCHSPTGKPILACRVTFQVGSFTKTLGIFGDRFWQKGLLSTISDPKPFTRMDLRYENSFGGSDFKKNPVGKGYQKILTDDGTRIHPLPNIEDPRQLISSPQSLPEPAGFGPLAPTWALRMAKTGSYGGSWLEKWWPWFPEDFDWSFYNGAPPDMQVRGYLRGDEDLYFENLHPVHAQFKSRLPGIRTRCFCHRTQSTPDQSPQFQEVQLNLDTLWVDLDTEKLVLVWRGWISVQSEEFEDISAAFIVSEKLSEQPHPVDFYQRLFEQHMATQEFVPEAPEAEERVASINVAEEMAKSLAEAREEAIKAGLDPDADVPPPSAEDKALEAQILKELGYEEKEEIPPLTRDSFLARFNRGETFAGHDLRGLDLSNLSLPDIDLQQAILTGVNLENTDLTKANLNETALSKTNLRGAHLNEATLKDADLTEADLGGAHLDGAHLDGSLFEKANLENASLNAVMAPGAHFAEANLTRAQFKESNLQEADLSHTTLHETDFGHANLREASVEGACGRQVNMSEADLTELRASEGCDFSQGLFSKAIASESIWEAATLTEADFSFSTLEGANFSACRLQKANFNGANLKFAKFPKATLSQAQFIYTNLFQGSLEKADLTGTDFRGANLYGVEFLDAVLENIRFVYANLKMTKLDQ</sequence>
<proteinExistence type="predicted"/>
<evidence type="ECO:0000313" key="3">
    <source>
        <dbReference type="EMBL" id="MFC1852065.1"/>
    </source>
</evidence>
<feature type="domain" description="DUF2169" evidence="2">
    <location>
        <begin position="25"/>
        <end position="313"/>
    </location>
</feature>
<accession>A0ABV6Z0U4</accession>
<organism evidence="3 4">
    <name type="scientific">candidate division CSSED10-310 bacterium</name>
    <dbReference type="NCBI Taxonomy" id="2855610"/>
    <lineage>
        <taxon>Bacteria</taxon>
        <taxon>Bacteria division CSSED10-310</taxon>
    </lineage>
</organism>
<keyword evidence="1" id="KW-0677">Repeat</keyword>
<comment type="caution">
    <text evidence="3">The sequence shown here is derived from an EMBL/GenBank/DDBJ whole genome shotgun (WGS) entry which is preliminary data.</text>
</comment>
<dbReference type="EMBL" id="JBHPBY010000261">
    <property type="protein sequence ID" value="MFC1852065.1"/>
    <property type="molecule type" value="Genomic_DNA"/>
</dbReference>
<dbReference type="Gene3D" id="2.160.20.80">
    <property type="entry name" value="E3 ubiquitin-protein ligase SopA"/>
    <property type="match status" value="2"/>
</dbReference>
<evidence type="ECO:0000256" key="1">
    <source>
        <dbReference type="ARBA" id="ARBA00022737"/>
    </source>
</evidence>
<gene>
    <name evidence="3" type="ORF">ACFL27_17870</name>
</gene>
<dbReference type="Pfam" id="PF13599">
    <property type="entry name" value="Pentapeptide_4"/>
    <property type="match status" value="1"/>
</dbReference>
<dbReference type="SUPFAM" id="SSF141571">
    <property type="entry name" value="Pentapeptide repeat-like"/>
    <property type="match status" value="2"/>
</dbReference>
<evidence type="ECO:0000313" key="4">
    <source>
        <dbReference type="Proteomes" id="UP001594351"/>
    </source>
</evidence>
<dbReference type="Pfam" id="PF00805">
    <property type="entry name" value="Pentapeptide"/>
    <property type="match status" value="4"/>
</dbReference>
<reference evidence="3 4" key="1">
    <citation type="submission" date="2024-09" db="EMBL/GenBank/DDBJ databases">
        <title>Laminarin stimulates single cell rates of sulfate reduction while oxygen inhibits transcriptomic activity in coastal marine sediment.</title>
        <authorList>
            <person name="Lindsay M."/>
            <person name="Orcutt B."/>
            <person name="Emerson D."/>
            <person name="Stepanauskas R."/>
            <person name="D'Angelo T."/>
        </authorList>
    </citation>
    <scope>NUCLEOTIDE SEQUENCE [LARGE SCALE GENOMIC DNA]</scope>
    <source>
        <strain evidence="3">SAG AM-311-K15</strain>
    </source>
</reference>
<protein>
    <submittedName>
        <fullName evidence="3">DUF2169 domain-containing protein</fullName>
    </submittedName>
</protein>